<reference evidence="3 4" key="1">
    <citation type="journal article" date="2020" name="Microbiol. Res.">
        <title>Flavobacterium pokkalii sp. nov., a novel plant growth promoting native rhizobacteria isolated from pokkali rice grown in coastal saline affected agricultural regions of southern India, Kerala.</title>
        <authorList>
            <person name="Menon R.R."/>
            <person name="Kumari S."/>
            <person name="Viver T."/>
            <person name="Rameshkumar N."/>
        </authorList>
    </citation>
    <scope>NUCLEOTIDE SEQUENCE [LARGE SCALE GENOMIC DNA]</scope>
    <source>
        <strain evidence="3 4">L1I52</strain>
    </source>
</reference>
<dbReference type="InterPro" id="IPR043757">
    <property type="entry name" value="DUF5703_N"/>
</dbReference>
<evidence type="ECO:0000313" key="4">
    <source>
        <dbReference type="Proteomes" id="UP000661715"/>
    </source>
</evidence>
<dbReference type="SUPFAM" id="SSF48208">
    <property type="entry name" value="Six-hairpin glycosidases"/>
    <property type="match status" value="1"/>
</dbReference>
<feature type="chain" id="PRO_5046068947" description="DUF5703 domain-containing protein" evidence="1">
    <location>
        <begin position="29"/>
        <end position="782"/>
    </location>
</feature>
<dbReference type="Proteomes" id="UP000661715">
    <property type="component" value="Unassembled WGS sequence"/>
</dbReference>
<evidence type="ECO:0000256" key="1">
    <source>
        <dbReference type="SAM" id="SignalP"/>
    </source>
</evidence>
<name>A0ABR7UQI8_9FLAO</name>
<comment type="caution">
    <text evidence="3">The sequence shown here is derived from an EMBL/GenBank/DDBJ whole genome shotgun (WGS) entry which is preliminary data.</text>
</comment>
<gene>
    <name evidence="3" type="ORF">B6A10_08290</name>
</gene>
<proteinExistence type="predicted"/>
<protein>
    <recommendedName>
        <fullName evidence="2">DUF5703 domain-containing protein</fullName>
    </recommendedName>
</protein>
<dbReference type="InterPro" id="IPR012341">
    <property type="entry name" value="6hp_glycosidase-like_sf"/>
</dbReference>
<feature type="domain" description="DUF5703" evidence="2">
    <location>
        <begin position="39"/>
        <end position="318"/>
    </location>
</feature>
<dbReference type="Pfam" id="PF18961">
    <property type="entry name" value="DUF5703_N"/>
    <property type="match status" value="1"/>
</dbReference>
<keyword evidence="1" id="KW-0732">Signal</keyword>
<dbReference type="Gene3D" id="2.60.40.1180">
    <property type="entry name" value="Golgi alpha-mannosidase II"/>
    <property type="match status" value="1"/>
</dbReference>
<keyword evidence="4" id="KW-1185">Reference proteome</keyword>
<evidence type="ECO:0000313" key="3">
    <source>
        <dbReference type="EMBL" id="MBD0725176.1"/>
    </source>
</evidence>
<dbReference type="InterPro" id="IPR013780">
    <property type="entry name" value="Glyco_hydro_b"/>
</dbReference>
<dbReference type="Gene3D" id="1.50.10.10">
    <property type="match status" value="1"/>
</dbReference>
<evidence type="ECO:0000259" key="2">
    <source>
        <dbReference type="Pfam" id="PF18961"/>
    </source>
</evidence>
<feature type="signal peptide" evidence="1">
    <location>
        <begin position="1"/>
        <end position="28"/>
    </location>
</feature>
<accession>A0ABR7UQI8</accession>
<sequence>MTIKTKKMSSLKKIISILLLILSLSVQAQLPVLENYNQIWTTQSNNSSESMPLGGGDIGANVWVEKGDLYFYFSRSGTFDEHNTLLKLGRVKLSLSPNPFQGNEGFKQELQLKNGSINISQNGTTIKLWVDVFHPVIHVEVASKNPSQMKVAYESWRYKNRASLGKANNANSYKWAPQGEIFTFKDSISFEKNGVQFYHRNRANTVFDVAVKQQKMESVKEQMLNPLANLTFGGKLFGVNLIADGTYTGIYQDTDFKGYQLKTVKASKKHQFQIQLHSNQSADAGLWKQELQKQIVNYKKDEKKTISWWHNFWNRSFIYTQKGKSETDSVYQMGQNYQLFRYMLGCNAYGKYPTKFNGGLFTVDPVFTNKDLNFTPDFRNWGGGTMTAQNQRLVYFPMLKSGDFDMMTSQLDYYLSLQKNAELRSQVYWKHNGASFTEQLENFGLPNPAEYEWKRPADYDPGMEYNAWLEYEWDTVLEFCQMMLQQKNYVATDIKKYNPFILSCLRFFDEHYQYLAKQRGRKALDGDGKLVLYPGSGAETYKMTYNANSTISALKVITEQLLMLSENDLSKEEVDYLKAFQNRIPALNFREIDGHKTLAPAKLWERINNSEVPQLYSVFPWKIHGLGKADLDIAQNTWYFDTDALKFRSHVGWKQDNIFAARLGLTKEAAKYNLLKMANSERRFPAFWGPGFDWVPDHNWGGSGMIGMQEMLLQTNGDTIYIFPAWPKDWNVHFKLHAAKNTVVEVKLENGKLTLLEVFPKERKQDIINLLGMSAADKLQLK</sequence>
<dbReference type="EMBL" id="NASZ01000010">
    <property type="protein sequence ID" value="MBD0725176.1"/>
    <property type="molecule type" value="Genomic_DNA"/>
</dbReference>
<organism evidence="3 4">
    <name type="scientific">Flavobacterium pokkalii</name>
    <dbReference type="NCBI Taxonomy" id="1940408"/>
    <lineage>
        <taxon>Bacteria</taxon>
        <taxon>Pseudomonadati</taxon>
        <taxon>Bacteroidota</taxon>
        <taxon>Flavobacteriia</taxon>
        <taxon>Flavobacteriales</taxon>
        <taxon>Flavobacteriaceae</taxon>
        <taxon>Flavobacterium</taxon>
    </lineage>
</organism>
<dbReference type="InterPro" id="IPR008928">
    <property type="entry name" value="6-hairpin_glycosidase_sf"/>
</dbReference>